<dbReference type="SUPFAM" id="SSF47336">
    <property type="entry name" value="ACP-like"/>
    <property type="match status" value="1"/>
</dbReference>
<organism evidence="2 3">
    <name type="scientific">Actinoplanes palleronii</name>
    <dbReference type="NCBI Taxonomy" id="113570"/>
    <lineage>
        <taxon>Bacteria</taxon>
        <taxon>Bacillati</taxon>
        <taxon>Actinomycetota</taxon>
        <taxon>Actinomycetes</taxon>
        <taxon>Micromonosporales</taxon>
        <taxon>Micromonosporaceae</taxon>
        <taxon>Actinoplanes</taxon>
    </lineage>
</organism>
<accession>A0ABQ4BIY1</accession>
<dbReference type="Gene3D" id="1.10.1200.10">
    <property type="entry name" value="ACP-like"/>
    <property type="match status" value="1"/>
</dbReference>
<dbReference type="InterPro" id="IPR036736">
    <property type="entry name" value="ACP-like_sf"/>
</dbReference>
<dbReference type="RefSeq" id="WP_239164742.1">
    <property type="nucleotide sequence ID" value="NZ_BAAATY010000029.1"/>
</dbReference>
<keyword evidence="3" id="KW-1185">Reference proteome</keyword>
<dbReference type="InterPro" id="IPR009081">
    <property type="entry name" value="PP-bd_ACP"/>
</dbReference>
<feature type="domain" description="Carrier" evidence="1">
    <location>
        <begin position="44"/>
        <end position="119"/>
    </location>
</feature>
<evidence type="ECO:0000313" key="3">
    <source>
        <dbReference type="Proteomes" id="UP000624709"/>
    </source>
</evidence>
<dbReference type="Proteomes" id="UP000624709">
    <property type="component" value="Unassembled WGS sequence"/>
</dbReference>
<name>A0ABQ4BIY1_9ACTN</name>
<sequence>MQIEKSLAAGAWAVIASAGGSSRRRKDIPAMESWARAVRSNAADTPASLAEQIAALWGEYLDDRDVGTDDDFFTRGGNSLIGIKIIERVAHDYGVTLSVRGFYLAHTPAGVAALIEQGRAQA</sequence>
<evidence type="ECO:0000313" key="2">
    <source>
        <dbReference type="EMBL" id="GIE70629.1"/>
    </source>
</evidence>
<comment type="caution">
    <text evidence="2">The sequence shown here is derived from an EMBL/GenBank/DDBJ whole genome shotgun (WGS) entry which is preliminary data.</text>
</comment>
<gene>
    <name evidence="2" type="ORF">Apa02nite_067370</name>
</gene>
<dbReference type="Pfam" id="PF00550">
    <property type="entry name" value="PP-binding"/>
    <property type="match status" value="1"/>
</dbReference>
<proteinExistence type="predicted"/>
<reference evidence="2 3" key="1">
    <citation type="submission" date="2021-01" db="EMBL/GenBank/DDBJ databases">
        <title>Whole genome shotgun sequence of Actinoplanes palleronii NBRC 14916.</title>
        <authorList>
            <person name="Komaki H."/>
            <person name="Tamura T."/>
        </authorList>
    </citation>
    <scope>NUCLEOTIDE SEQUENCE [LARGE SCALE GENOMIC DNA]</scope>
    <source>
        <strain evidence="2 3">NBRC 14916</strain>
    </source>
</reference>
<evidence type="ECO:0000259" key="1">
    <source>
        <dbReference type="PROSITE" id="PS50075"/>
    </source>
</evidence>
<protein>
    <recommendedName>
        <fullName evidence="1">Carrier domain-containing protein</fullName>
    </recommendedName>
</protein>
<dbReference type="EMBL" id="BOMS01000108">
    <property type="protein sequence ID" value="GIE70629.1"/>
    <property type="molecule type" value="Genomic_DNA"/>
</dbReference>
<dbReference type="PROSITE" id="PS50075">
    <property type="entry name" value="CARRIER"/>
    <property type="match status" value="1"/>
</dbReference>